<evidence type="ECO:0000313" key="8">
    <source>
        <dbReference type="EMBL" id="CAE0715868.1"/>
    </source>
</evidence>
<dbReference type="InterPro" id="IPR002052">
    <property type="entry name" value="DNA_methylase_N6_adenine_CS"/>
</dbReference>
<dbReference type="Gene3D" id="1.10.8.10">
    <property type="entry name" value="DNA helicase RuvA subunit, C-terminal domain"/>
    <property type="match status" value="1"/>
</dbReference>
<evidence type="ECO:0000256" key="3">
    <source>
        <dbReference type="ARBA" id="ARBA00022679"/>
    </source>
</evidence>
<dbReference type="EMBL" id="HBIX01011451">
    <property type="protein sequence ID" value="CAE0715868.1"/>
    <property type="molecule type" value="Transcribed_RNA"/>
</dbReference>
<gene>
    <name evidence="8" type="ORF">PAUS00366_LOCUS8620</name>
</gene>
<dbReference type="CDD" id="cd02440">
    <property type="entry name" value="AdoMet_MTases"/>
    <property type="match status" value="1"/>
</dbReference>
<dbReference type="EC" id="2.1.1.297" evidence="1"/>
<feature type="domain" description="Release factor glutamine methyltransferase N-terminal" evidence="7">
    <location>
        <begin position="146"/>
        <end position="226"/>
    </location>
</feature>
<dbReference type="PANTHER" id="PTHR18895">
    <property type="entry name" value="HEMK METHYLTRANSFERASE"/>
    <property type="match status" value="1"/>
</dbReference>
<dbReference type="InterPro" id="IPR040758">
    <property type="entry name" value="PrmC_N"/>
</dbReference>
<name>A0A7S4AHI8_9STRA</name>
<dbReference type="AlphaFoldDB" id="A0A7S4AHI8"/>
<dbReference type="PANTHER" id="PTHR18895:SF74">
    <property type="entry name" value="MTRF1L RELEASE FACTOR GLUTAMINE METHYLTRANSFERASE"/>
    <property type="match status" value="1"/>
</dbReference>
<dbReference type="NCBIfam" id="TIGR00536">
    <property type="entry name" value="hemK_fam"/>
    <property type="match status" value="1"/>
</dbReference>
<dbReference type="InterPro" id="IPR029063">
    <property type="entry name" value="SAM-dependent_MTases_sf"/>
</dbReference>
<keyword evidence="4" id="KW-0949">S-adenosyl-L-methionine</keyword>
<organism evidence="8">
    <name type="scientific">Pseudo-nitzschia australis</name>
    <dbReference type="NCBI Taxonomy" id="44445"/>
    <lineage>
        <taxon>Eukaryota</taxon>
        <taxon>Sar</taxon>
        <taxon>Stramenopiles</taxon>
        <taxon>Ochrophyta</taxon>
        <taxon>Bacillariophyta</taxon>
        <taxon>Bacillariophyceae</taxon>
        <taxon>Bacillariophycidae</taxon>
        <taxon>Bacillariales</taxon>
        <taxon>Bacillariaceae</taxon>
        <taxon>Pseudo-nitzschia</taxon>
    </lineage>
</organism>
<dbReference type="InterPro" id="IPR007848">
    <property type="entry name" value="Small_mtfrase_dom"/>
</dbReference>
<comment type="catalytic activity">
    <reaction evidence="5">
        <text>L-glutaminyl-[peptide chain release factor] + S-adenosyl-L-methionine = N(5)-methyl-L-glutaminyl-[peptide chain release factor] + S-adenosyl-L-homocysteine + H(+)</text>
        <dbReference type="Rhea" id="RHEA:42896"/>
        <dbReference type="Rhea" id="RHEA-COMP:10271"/>
        <dbReference type="Rhea" id="RHEA-COMP:10272"/>
        <dbReference type="ChEBI" id="CHEBI:15378"/>
        <dbReference type="ChEBI" id="CHEBI:30011"/>
        <dbReference type="ChEBI" id="CHEBI:57856"/>
        <dbReference type="ChEBI" id="CHEBI:59789"/>
        <dbReference type="ChEBI" id="CHEBI:61891"/>
        <dbReference type="EC" id="2.1.1.297"/>
    </reaction>
</comment>
<proteinExistence type="predicted"/>
<dbReference type="Pfam" id="PF17827">
    <property type="entry name" value="PrmC_N"/>
    <property type="match status" value="1"/>
</dbReference>
<evidence type="ECO:0000256" key="1">
    <source>
        <dbReference type="ARBA" id="ARBA00012771"/>
    </source>
</evidence>
<keyword evidence="2" id="KW-0489">Methyltransferase</keyword>
<dbReference type="InterPro" id="IPR050320">
    <property type="entry name" value="N5-glutamine_MTase"/>
</dbReference>
<protein>
    <recommendedName>
        <fullName evidence="1">peptide chain release factor N(5)-glutamine methyltransferase</fullName>
        <ecNumber evidence="1">2.1.1.297</ecNumber>
    </recommendedName>
</protein>
<dbReference type="Pfam" id="PF05175">
    <property type="entry name" value="MTS"/>
    <property type="match status" value="1"/>
</dbReference>
<keyword evidence="3" id="KW-0808">Transferase</keyword>
<dbReference type="GO" id="GO:0005739">
    <property type="term" value="C:mitochondrion"/>
    <property type="evidence" value="ECO:0007669"/>
    <property type="project" value="TreeGrafter"/>
</dbReference>
<dbReference type="GO" id="GO:0003676">
    <property type="term" value="F:nucleic acid binding"/>
    <property type="evidence" value="ECO:0007669"/>
    <property type="project" value="InterPro"/>
</dbReference>
<evidence type="ECO:0000256" key="4">
    <source>
        <dbReference type="ARBA" id="ARBA00022691"/>
    </source>
</evidence>
<dbReference type="InterPro" id="IPR004556">
    <property type="entry name" value="HemK-like"/>
</dbReference>
<dbReference type="Gene3D" id="3.40.50.150">
    <property type="entry name" value="Vaccinia Virus protein VP39"/>
    <property type="match status" value="1"/>
</dbReference>
<dbReference type="SUPFAM" id="SSF53335">
    <property type="entry name" value="S-adenosyl-L-methionine-dependent methyltransferases"/>
    <property type="match status" value="1"/>
</dbReference>
<sequence>MILLSRAILFFSSSIVATLVALSLTMRTAAKTMAFTTSNVGLLRATTGSRSHSRSSLALMGDLLTKQLEMRRSSHTCIGERLRHRQRLQILLPKTASEQLSRTIGTVPLSTLKATGSNDRETLIDGLDGVNTENLTILPGWTVDRAIDESIRRLEAKNVTEPDYSARYLAAASLQLPWERGIRDLQAGAISSNDLHSTRLTAEQANDLEVMLRRREAHEPIQYVLGKWDFLDYTIAIRHPLLCPRPETEELVMRIAEETNTESPMRILDVGCGTGVIGISLAKLLPGATVEAIDVEPVAIETSMENYRRVLNDQKDGIDKDSDCYKATLCSANDYTPDHPFDVVVSNPPYIPRGDMDTLTDDVTKFESDEALCGGTDGLDVIRTIIEKLPHWCNSEAVCWMEVDPSHPKMIEELLSLEGKGDTNEDETSGNELPMQKRRVRFESSHKDMFGKDRFVKLRVG</sequence>
<evidence type="ECO:0000259" key="6">
    <source>
        <dbReference type="Pfam" id="PF05175"/>
    </source>
</evidence>
<evidence type="ECO:0000256" key="5">
    <source>
        <dbReference type="ARBA" id="ARBA00048391"/>
    </source>
</evidence>
<reference evidence="8" key="1">
    <citation type="submission" date="2021-01" db="EMBL/GenBank/DDBJ databases">
        <authorList>
            <person name="Corre E."/>
            <person name="Pelletier E."/>
            <person name="Niang G."/>
            <person name="Scheremetjew M."/>
            <person name="Finn R."/>
            <person name="Kale V."/>
            <person name="Holt S."/>
            <person name="Cochrane G."/>
            <person name="Meng A."/>
            <person name="Brown T."/>
            <person name="Cohen L."/>
        </authorList>
    </citation>
    <scope>NUCLEOTIDE SEQUENCE</scope>
    <source>
        <strain evidence="8">10249 10 AB</strain>
    </source>
</reference>
<evidence type="ECO:0000256" key="2">
    <source>
        <dbReference type="ARBA" id="ARBA00022603"/>
    </source>
</evidence>
<evidence type="ECO:0000259" key="7">
    <source>
        <dbReference type="Pfam" id="PF17827"/>
    </source>
</evidence>
<feature type="domain" description="Methyltransferase small" evidence="6">
    <location>
        <begin position="263"/>
        <end position="351"/>
    </location>
</feature>
<dbReference type="GO" id="GO:0102559">
    <property type="term" value="F:peptide chain release factor N(5)-glutamine methyltransferase activity"/>
    <property type="evidence" value="ECO:0007669"/>
    <property type="project" value="UniProtKB-EC"/>
</dbReference>
<accession>A0A7S4AHI8</accession>
<dbReference type="PROSITE" id="PS00092">
    <property type="entry name" value="N6_MTASE"/>
    <property type="match status" value="1"/>
</dbReference>
<dbReference type="GO" id="GO:0032259">
    <property type="term" value="P:methylation"/>
    <property type="evidence" value="ECO:0007669"/>
    <property type="project" value="UniProtKB-KW"/>
</dbReference>